<sequence>MVEKQYKIAGEEGLHARPASVLVGAASSFQSDVSLQHKEKKVNLKSILGVMSLGIKSGETVTISADGADEQEAIDRIDEVVKSEGIGTE</sequence>
<keyword evidence="5" id="KW-0762">Sugar transport</keyword>
<dbReference type="InterPro" id="IPR035895">
    <property type="entry name" value="HPr-like_sf"/>
</dbReference>
<dbReference type="EMBL" id="CP019640">
    <property type="protein sequence ID" value="AQQ53430.1"/>
    <property type="molecule type" value="Genomic_DNA"/>
</dbReference>
<dbReference type="KEGG" id="pmar:B0X71_10320"/>
<evidence type="ECO:0000256" key="5">
    <source>
        <dbReference type="ARBA" id="ARBA00022597"/>
    </source>
</evidence>
<dbReference type="NCBIfam" id="NF010352">
    <property type="entry name" value="PRK13780.1"/>
    <property type="match status" value="1"/>
</dbReference>
<keyword evidence="4" id="KW-0963">Cytoplasm</keyword>
<dbReference type="PROSITE" id="PS51350">
    <property type="entry name" value="PTS_HPR_DOM"/>
    <property type="match status" value="1"/>
</dbReference>
<dbReference type="PANTHER" id="PTHR33705">
    <property type="entry name" value="PHOSPHOCARRIER PROTEIN HPR"/>
    <property type="match status" value="1"/>
</dbReference>
<dbReference type="GO" id="GO:0009401">
    <property type="term" value="P:phosphoenolpyruvate-dependent sugar phosphotransferase system"/>
    <property type="evidence" value="ECO:0007669"/>
    <property type="project" value="UniProtKB-KW"/>
</dbReference>
<dbReference type="PRINTS" id="PR00107">
    <property type="entry name" value="PHOSPHOCPHPR"/>
</dbReference>
<dbReference type="GO" id="GO:0005737">
    <property type="term" value="C:cytoplasm"/>
    <property type="evidence" value="ECO:0007669"/>
    <property type="project" value="UniProtKB-SubCell"/>
</dbReference>
<keyword evidence="6" id="KW-0598">Phosphotransferase system</keyword>
<evidence type="ECO:0000256" key="2">
    <source>
        <dbReference type="ARBA" id="ARBA00004496"/>
    </source>
</evidence>
<gene>
    <name evidence="8" type="ORF">B0X71_10320</name>
</gene>
<evidence type="ECO:0000256" key="6">
    <source>
        <dbReference type="ARBA" id="ARBA00022683"/>
    </source>
</evidence>
<organism evidence="8 9">
    <name type="scientific">Planococcus lenghuensis</name>
    <dbReference type="NCBI Taxonomy" id="2213202"/>
    <lineage>
        <taxon>Bacteria</taxon>
        <taxon>Bacillati</taxon>
        <taxon>Bacillota</taxon>
        <taxon>Bacilli</taxon>
        <taxon>Bacillales</taxon>
        <taxon>Caryophanaceae</taxon>
        <taxon>Planococcus</taxon>
    </lineage>
</organism>
<comment type="function">
    <text evidence="1">General (non sugar-specific) component of the phosphoenolpyruvate-dependent sugar phosphotransferase system (sugar PTS). This major carbohydrate active-transport system catalyzes the phosphorylation of incoming sugar substrates concomitantly with their translocation across the cell membrane. The phosphoryl group from phosphoenolpyruvate (PEP) is transferred to the phosphoryl carrier protein HPr by enzyme I. Phospho-HPr then transfers it to the PTS EIIA domain.</text>
</comment>
<accession>A0A1Q2KYZ6</accession>
<evidence type="ECO:0000256" key="3">
    <source>
        <dbReference type="ARBA" id="ARBA00020422"/>
    </source>
</evidence>
<dbReference type="AlphaFoldDB" id="A0A1Q2KYZ6"/>
<evidence type="ECO:0000256" key="1">
    <source>
        <dbReference type="ARBA" id="ARBA00003681"/>
    </source>
</evidence>
<dbReference type="PROSITE" id="PS00589">
    <property type="entry name" value="PTS_HPR_SER"/>
    <property type="match status" value="1"/>
</dbReference>
<dbReference type="InterPro" id="IPR000032">
    <property type="entry name" value="HPr-like"/>
</dbReference>
<reference evidence="8 9" key="1">
    <citation type="submission" date="2017-02" db="EMBL/GenBank/DDBJ databases">
        <title>The complete genomic sequence of a novel cold adapted crude oil-degrading bacterium Planococcus qaidamina Y42.</title>
        <authorList>
            <person name="Yang R."/>
        </authorList>
    </citation>
    <scope>NUCLEOTIDE SEQUENCE [LARGE SCALE GENOMIC DNA]</scope>
    <source>
        <strain evidence="8 9">Y42</strain>
    </source>
</reference>
<evidence type="ECO:0000313" key="9">
    <source>
        <dbReference type="Proteomes" id="UP000188184"/>
    </source>
</evidence>
<keyword evidence="9" id="KW-1185">Reference proteome</keyword>
<keyword evidence="5" id="KW-0813">Transport</keyword>
<dbReference type="NCBIfam" id="TIGR01003">
    <property type="entry name" value="PTS_HPr_family"/>
    <property type="match status" value="1"/>
</dbReference>
<dbReference type="InterPro" id="IPR050399">
    <property type="entry name" value="HPr"/>
</dbReference>
<name>A0A1Q2KYZ6_9BACL</name>
<dbReference type="InterPro" id="IPR001020">
    <property type="entry name" value="PTS_HPr_His_P_site"/>
</dbReference>
<dbReference type="PANTHER" id="PTHR33705:SF2">
    <property type="entry name" value="PHOSPHOCARRIER PROTEIN NPR"/>
    <property type="match status" value="1"/>
</dbReference>
<protein>
    <recommendedName>
        <fullName evidence="3">Phosphocarrier protein HPr</fullName>
    </recommendedName>
</protein>
<dbReference type="CDD" id="cd00367">
    <property type="entry name" value="PTS-HPr_like"/>
    <property type="match status" value="1"/>
</dbReference>
<dbReference type="OrthoDB" id="9809047at2"/>
<comment type="subcellular location">
    <subcellularLocation>
        <location evidence="2">Cytoplasm</location>
    </subcellularLocation>
</comment>
<proteinExistence type="predicted"/>
<evidence type="ECO:0000313" key="8">
    <source>
        <dbReference type="EMBL" id="AQQ53430.1"/>
    </source>
</evidence>
<dbReference type="InterPro" id="IPR002114">
    <property type="entry name" value="PTS_HPr_Ser_P_site"/>
</dbReference>
<evidence type="ECO:0000256" key="4">
    <source>
        <dbReference type="ARBA" id="ARBA00022490"/>
    </source>
</evidence>
<dbReference type="PROSITE" id="PS00369">
    <property type="entry name" value="PTS_HPR_HIS"/>
    <property type="match status" value="1"/>
</dbReference>
<dbReference type="RefSeq" id="WP_077589324.1">
    <property type="nucleotide sequence ID" value="NZ_CP019640.1"/>
</dbReference>
<evidence type="ECO:0000259" key="7">
    <source>
        <dbReference type="PROSITE" id="PS51350"/>
    </source>
</evidence>
<dbReference type="Gene3D" id="3.30.1340.10">
    <property type="entry name" value="HPr-like"/>
    <property type="match status" value="1"/>
</dbReference>
<dbReference type="Pfam" id="PF00381">
    <property type="entry name" value="PTS-HPr"/>
    <property type="match status" value="1"/>
</dbReference>
<dbReference type="SUPFAM" id="SSF55594">
    <property type="entry name" value="HPr-like"/>
    <property type="match status" value="1"/>
</dbReference>
<dbReference type="Proteomes" id="UP000188184">
    <property type="component" value="Chromosome"/>
</dbReference>
<feature type="domain" description="HPr" evidence="7">
    <location>
        <begin position="1"/>
        <end position="89"/>
    </location>
</feature>